<dbReference type="InterPro" id="IPR016176">
    <property type="entry name" value="Cbl-dep_enz_cat"/>
</dbReference>
<evidence type="ECO:0000256" key="6">
    <source>
        <dbReference type="SAM" id="MobiDB-lite"/>
    </source>
</evidence>
<keyword evidence="9" id="KW-1185">Reference proteome</keyword>
<dbReference type="EMBL" id="JAKGUD010000006">
    <property type="protein sequence ID" value="MCF4142637.1"/>
    <property type="molecule type" value="Genomic_DNA"/>
</dbReference>
<dbReference type="SUPFAM" id="SSF52242">
    <property type="entry name" value="Cobalamin (vitamin B12)-binding domain"/>
    <property type="match status" value="1"/>
</dbReference>
<comment type="similarity">
    <text evidence="2">Belongs to the methylmalonyl-CoA mutase family.</text>
</comment>
<evidence type="ECO:0000259" key="7">
    <source>
        <dbReference type="Pfam" id="PF01642"/>
    </source>
</evidence>
<dbReference type="PANTHER" id="PTHR48101">
    <property type="entry name" value="METHYLMALONYL-COA MUTASE, MITOCHONDRIAL-RELATED"/>
    <property type="match status" value="1"/>
</dbReference>
<dbReference type="Proteomes" id="UP001200430">
    <property type="component" value="Unassembled WGS sequence"/>
</dbReference>
<sequence>MEERENPKPFPAVTFDEFSPTSYEEWRKEAEAALKGAPFERRLLTRTYEDITLEPIYRMEDIENLTEPLTLPGTPDYLRGTDRRGYMDRPWSIAQAIDEYLPEEANKAVRKELSGGSNSIHLVLNQSTRDCVESSDRYDTRGLSLATLKDVDDLLNDLDLTTYPIHLFTGASSAPMLGLMSARAVAQGKRDSLRSRQGCIGADPIGTLAGSGHLSCPMDELMDEMALSIQWSRKSAPELKTVLIRGDVYHDGGANCVQELACSMATGIAYIRAMVIRGIDVDHIASQIRFSFPVGANFFMEIAKLRAARMFWSRIVRSFGGKDESAKIDLFASTSRFTQTVYDPYVNVLRGTTQAFSAVIGGADSLWVRRFDDPIRTGTEQSRRISRNIQVLLQNEFNLRQPIDPAGGSWYVEKLTDQVYRKSWEYMQEIERSGGILEALRSGKVQDNVAGVLKSRLEKLDRRSDRSVGTNAYANVTEKPLDESPRSDRDVRSVRKKAISEYRELTDELHREKTLSAILDSIGGEPGAFMKALIEAFMAGATLSEIRHILDDGFQGDIRVRPIAPHRWTEKFEKLRRRTEDFAIRKGGFKIFLAGMGPLKQHKARSDFSASFMEVANFEVIRNDGFDTIEEAVRTASESGAAVTVICSSDESYPDLVPPLAKALKENRPEMKVLLAGAPAPEFKEIYENSGVDDFIHVRANCFEILESLQRTGGMFQ</sequence>
<evidence type="ECO:0000256" key="2">
    <source>
        <dbReference type="ARBA" id="ARBA00008465"/>
    </source>
</evidence>
<evidence type="ECO:0000256" key="3">
    <source>
        <dbReference type="ARBA" id="ARBA00022628"/>
    </source>
</evidence>
<accession>A0ABS9ER63</accession>
<evidence type="ECO:0000256" key="4">
    <source>
        <dbReference type="ARBA" id="ARBA00023235"/>
    </source>
</evidence>
<organism evidence="8 9">
    <name type="scientific">Dethiosulfovibrio marinus</name>
    <dbReference type="NCBI Taxonomy" id="133532"/>
    <lineage>
        <taxon>Bacteria</taxon>
        <taxon>Thermotogati</taxon>
        <taxon>Synergistota</taxon>
        <taxon>Synergistia</taxon>
        <taxon>Synergistales</taxon>
        <taxon>Dethiosulfovibrionaceae</taxon>
        <taxon>Dethiosulfovibrio</taxon>
    </lineage>
</organism>
<dbReference type="CDD" id="cd03677">
    <property type="entry name" value="MM_CoA_mutase_beta"/>
    <property type="match status" value="1"/>
</dbReference>
<dbReference type="PANTHER" id="PTHR48101:SF4">
    <property type="entry name" value="METHYLMALONYL-COA MUTASE, MITOCHONDRIAL"/>
    <property type="match status" value="1"/>
</dbReference>
<evidence type="ECO:0000256" key="5">
    <source>
        <dbReference type="ARBA" id="ARBA00023285"/>
    </source>
</evidence>
<feature type="compositionally biased region" description="Basic and acidic residues" evidence="6">
    <location>
        <begin position="479"/>
        <end position="492"/>
    </location>
</feature>
<dbReference type="Gene3D" id="3.20.20.240">
    <property type="entry name" value="Methylmalonyl-CoA mutase"/>
    <property type="match status" value="1"/>
</dbReference>
<dbReference type="SUPFAM" id="SSF51703">
    <property type="entry name" value="Cobalamin (vitamin B12)-dependent enzymes"/>
    <property type="match status" value="1"/>
</dbReference>
<evidence type="ECO:0000256" key="1">
    <source>
        <dbReference type="ARBA" id="ARBA00001922"/>
    </source>
</evidence>
<dbReference type="InterPro" id="IPR036724">
    <property type="entry name" value="Cobalamin-bd_sf"/>
</dbReference>
<keyword evidence="3" id="KW-0846">Cobalamin</keyword>
<feature type="region of interest" description="Disordered" evidence="6">
    <location>
        <begin position="464"/>
        <end position="492"/>
    </location>
</feature>
<proteinExistence type="inferred from homology"/>
<comment type="caution">
    <text evidence="8">The sequence shown here is derived from an EMBL/GenBank/DDBJ whole genome shotgun (WGS) entry which is preliminary data.</text>
</comment>
<feature type="domain" description="Methylmalonyl-CoA mutase alpha/beta chain catalytic" evidence="7">
    <location>
        <begin position="47"/>
        <end position="554"/>
    </location>
</feature>
<protein>
    <submittedName>
        <fullName evidence="8">Acyl-CoA mutase large subunit family protein</fullName>
    </submittedName>
</protein>
<comment type="cofactor">
    <cofactor evidence="1">
        <name>adenosylcob(III)alamin</name>
        <dbReference type="ChEBI" id="CHEBI:18408"/>
    </cofactor>
</comment>
<gene>
    <name evidence="8" type="ORF">L2W38_07390</name>
</gene>
<evidence type="ECO:0000313" key="9">
    <source>
        <dbReference type="Proteomes" id="UP001200430"/>
    </source>
</evidence>
<dbReference type="InterPro" id="IPR006099">
    <property type="entry name" value="MeMalonylCoA_mutase_a/b_cat"/>
</dbReference>
<dbReference type="RefSeq" id="WP_236099358.1">
    <property type="nucleotide sequence ID" value="NZ_JAKGUD010000006.1"/>
</dbReference>
<name>A0ABS9ER63_9BACT</name>
<keyword evidence="4" id="KW-0413">Isomerase</keyword>
<evidence type="ECO:0000313" key="8">
    <source>
        <dbReference type="EMBL" id="MCF4142637.1"/>
    </source>
</evidence>
<keyword evidence="5" id="KW-0170">Cobalt</keyword>
<dbReference type="Pfam" id="PF01642">
    <property type="entry name" value="MM_CoA_mutase"/>
    <property type="match status" value="1"/>
</dbReference>
<dbReference type="Gene3D" id="3.40.50.280">
    <property type="entry name" value="Cobalamin-binding domain"/>
    <property type="match status" value="1"/>
</dbReference>
<reference evidence="8 9" key="1">
    <citation type="submission" date="2022-01" db="EMBL/GenBank/DDBJ databases">
        <title>Dethiosulfovibrio faecalis sp. nov., a novel proteolytic, non-sulfur-reducing bacterium isolated from a marine aquaculture solid waste bioreactor.</title>
        <authorList>
            <person name="Grabowski S."/>
            <person name="Apolinario E."/>
            <person name="Schneider N."/>
            <person name="Marshall C.W."/>
            <person name="Sowers K.R."/>
        </authorList>
    </citation>
    <scope>NUCLEOTIDE SEQUENCE [LARGE SCALE GENOMIC DNA]</scope>
    <source>
        <strain evidence="8 9">DSM 12537</strain>
    </source>
</reference>